<evidence type="ECO:0000313" key="13">
    <source>
        <dbReference type="Ensembl" id="ENSSAUP00010002726.1"/>
    </source>
</evidence>
<name>A0A671TMW5_SPAAU</name>
<dbReference type="Ensembl" id="ENSSAUT00010002884.1">
    <property type="protein sequence ID" value="ENSSAUP00010002726.1"/>
    <property type="gene ID" value="ENSSAUG00010001343.1"/>
</dbReference>
<sequence>PFTSSSFNHSTPVLVQRGHATTLPCWLEPSQSAEGVEVRWYRTDGFHSPVMLYRGKKFENSSQEASYAGRVSFGLMDTASGGLAAGDVSLKLVDVTLKDEGDYTCYVSSDQNHESQIIHLDVTREYHESGENMEKQRMVKKNVSPYLHIRCSFCESGGWYPQPNLLWSDQKQVLTHKSLKYSNESSGLRSVHSWLLVSSPSVVSCSVGLSGEETKKASIRLDNTTQPSKQGKEKHLFFLHFSTVNVTLVETGNQYLTIKNLMLRDAPVQSPVEHKVTCRTAIRGKLEKSSGRHYWEVSLGNGTVGFKQSWWLGVTSTTAIPQDVDFSPTASNGYWFLSSSPGSADSLQFSTEPKVSLPVSSKPQTVGVYLDKDSGELSFYDVEQRSLIGSLTATFTGEVFPFFNPGMGDKSPMKILHHSTEQDPSNDMAKSVDTDK</sequence>
<organism evidence="13 14">
    <name type="scientific">Sparus aurata</name>
    <name type="common">Gilthead sea bream</name>
    <dbReference type="NCBI Taxonomy" id="8175"/>
    <lineage>
        <taxon>Eukaryota</taxon>
        <taxon>Metazoa</taxon>
        <taxon>Chordata</taxon>
        <taxon>Craniata</taxon>
        <taxon>Vertebrata</taxon>
        <taxon>Euteleostomi</taxon>
        <taxon>Actinopterygii</taxon>
        <taxon>Neopterygii</taxon>
        <taxon>Teleostei</taxon>
        <taxon>Neoteleostei</taxon>
        <taxon>Acanthomorphata</taxon>
        <taxon>Eupercaria</taxon>
        <taxon>Spariformes</taxon>
        <taxon>Sparidae</taxon>
        <taxon>Sparus</taxon>
    </lineage>
</organism>
<keyword evidence="14" id="KW-1185">Reference proteome</keyword>
<evidence type="ECO:0000256" key="10">
    <source>
        <dbReference type="SAM" id="MobiDB-lite"/>
    </source>
</evidence>
<dbReference type="InterPro" id="IPR003877">
    <property type="entry name" value="SPRY_dom"/>
</dbReference>
<feature type="domain" description="B30.2/SPRY" evidence="11">
    <location>
        <begin position="224"/>
        <end position="422"/>
    </location>
</feature>
<dbReference type="GO" id="GO:0001817">
    <property type="term" value="P:regulation of cytokine production"/>
    <property type="evidence" value="ECO:0007669"/>
    <property type="project" value="TreeGrafter"/>
</dbReference>
<evidence type="ECO:0008006" key="15">
    <source>
        <dbReference type="Google" id="ProtNLM"/>
    </source>
</evidence>
<dbReference type="PROSITE" id="PS50835">
    <property type="entry name" value="IG_LIKE"/>
    <property type="match status" value="1"/>
</dbReference>
<keyword evidence="8" id="KW-0325">Glycoprotein</keyword>
<dbReference type="InterPro" id="IPR007110">
    <property type="entry name" value="Ig-like_dom"/>
</dbReference>
<keyword evidence="3" id="KW-0812">Transmembrane</keyword>
<protein>
    <recommendedName>
        <fullName evidence="15">Ig-like domain-containing protein</fullName>
    </recommendedName>
</protein>
<dbReference type="SMART" id="SM00449">
    <property type="entry name" value="SPRY"/>
    <property type="match status" value="1"/>
</dbReference>
<keyword evidence="9" id="KW-0393">Immunoglobulin domain</keyword>
<evidence type="ECO:0000259" key="11">
    <source>
        <dbReference type="PROSITE" id="PS50188"/>
    </source>
</evidence>
<keyword evidence="7" id="KW-1015">Disulfide bond</keyword>
<reference evidence="13" key="3">
    <citation type="submission" date="2025-09" db="UniProtKB">
        <authorList>
            <consortium name="Ensembl"/>
        </authorList>
    </citation>
    <scope>IDENTIFICATION</scope>
</reference>
<dbReference type="Gene3D" id="2.60.120.920">
    <property type="match status" value="1"/>
</dbReference>
<dbReference type="InterPro" id="IPR001870">
    <property type="entry name" value="B30.2/SPRY"/>
</dbReference>
<reference evidence="13" key="2">
    <citation type="submission" date="2025-08" db="UniProtKB">
        <authorList>
            <consortium name="Ensembl"/>
        </authorList>
    </citation>
    <scope>IDENTIFICATION</scope>
</reference>
<evidence type="ECO:0000256" key="5">
    <source>
        <dbReference type="ARBA" id="ARBA00022989"/>
    </source>
</evidence>
<dbReference type="InterPro" id="IPR036179">
    <property type="entry name" value="Ig-like_dom_sf"/>
</dbReference>
<evidence type="ECO:0000256" key="3">
    <source>
        <dbReference type="ARBA" id="ARBA00022692"/>
    </source>
</evidence>
<dbReference type="FunFam" id="2.60.40.10:FF:000142">
    <property type="entry name" value="V-set domain-containing T-cell activation inhibitor 1"/>
    <property type="match status" value="1"/>
</dbReference>
<reference evidence="13" key="1">
    <citation type="submission" date="2021-04" db="EMBL/GenBank/DDBJ databases">
        <authorList>
            <consortium name="Wellcome Sanger Institute Data Sharing"/>
        </authorList>
    </citation>
    <scope>NUCLEOTIDE SEQUENCE [LARGE SCALE GENOMIC DNA]</scope>
</reference>
<dbReference type="SUPFAM" id="SSF48726">
    <property type="entry name" value="Immunoglobulin"/>
    <property type="match status" value="1"/>
</dbReference>
<dbReference type="InterPro" id="IPR013783">
    <property type="entry name" value="Ig-like_fold"/>
</dbReference>
<comment type="similarity">
    <text evidence="2">Belongs to the immunoglobulin superfamily. BTN/MOG family.</text>
</comment>
<keyword evidence="6" id="KW-0472">Membrane</keyword>
<dbReference type="Gene3D" id="2.60.40.10">
    <property type="entry name" value="Immunoglobulins"/>
    <property type="match status" value="2"/>
</dbReference>
<dbReference type="PANTHER" id="PTHR24100:SF149">
    <property type="entry name" value="BG-LIKE ANTIGEN 1-RELATED"/>
    <property type="match status" value="1"/>
</dbReference>
<dbReference type="InterPro" id="IPR003599">
    <property type="entry name" value="Ig_sub"/>
</dbReference>
<dbReference type="Proteomes" id="UP000472265">
    <property type="component" value="Chromosome 10"/>
</dbReference>
<evidence type="ECO:0000256" key="1">
    <source>
        <dbReference type="ARBA" id="ARBA00004479"/>
    </source>
</evidence>
<dbReference type="GO" id="GO:0050852">
    <property type="term" value="P:T cell receptor signaling pathway"/>
    <property type="evidence" value="ECO:0007669"/>
    <property type="project" value="TreeGrafter"/>
</dbReference>
<evidence type="ECO:0000256" key="7">
    <source>
        <dbReference type="ARBA" id="ARBA00023157"/>
    </source>
</evidence>
<evidence type="ECO:0000256" key="8">
    <source>
        <dbReference type="ARBA" id="ARBA00023180"/>
    </source>
</evidence>
<dbReference type="GO" id="GO:1903037">
    <property type="term" value="P:regulation of leukocyte cell-cell adhesion"/>
    <property type="evidence" value="ECO:0007669"/>
    <property type="project" value="UniProtKB-ARBA"/>
</dbReference>
<dbReference type="InterPro" id="IPR013320">
    <property type="entry name" value="ConA-like_dom_sf"/>
</dbReference>
<evidence type="ECO:0000256" key="9">
    <source>
        <dbReference type="ARBA" id="ARBA00023319"/>
    </source>
</evidence>
<dbReference type="Pfam" id="PF00622">
    <property type="entry name" value="SPRY"/>
    <property type="match status" value="1"/>
</dbReference>
<dbReference type="InterPro" id="IPR053896">
    <property type="entry name" value="BTN3A2-like_Ig-C"/>
</dbReference>
<keyword evidence="4" id="KW-0732">Signal</keyword>
<evidence type="ECO:0000313" key="14">
    <source>
        <dbReference type="Proteomes" id="UP000472265"/>
    </source>
</evidence>
<keyword evidence="5" id="KW-1133">Transmembrane helix</keyword>
<dbReference type="PANTHER" id="PTHR24100">
    <property type="entry name" value="BUTYROPHILIN"/>
    <property type="match status" value="1"/>
</dbReference>
<dbReference type="InParanoid" id="A0A671TMW5"/>
<dbReference type="InterPro" id="IPR050504">
    <property type="entry name" value="IgSF_BTN/MOG"/>
</dbReference>
<dbReference type="GO" id="GO:0009897">
    <property type="term" value="C:external side of plasma membrane"/>
    <property type="evidence" value="ECO:0007669"/>
    <property type="project" value="TreeGrafter"/>
</dbReference>
<dbReference type="AlphaFoldDB" id="A0A671TMW5"/>
<dbReference type="GO" id="GO:0005102">
    <property type="term" value="F:signaling receptor binding"/>
    <property type="evidence" value="ECO:0007669"/>
    <property type="project" value="TreeGrafter"/>
</dbReference>
<dbReference type="InterPro" id="IPR003879">
    <property type="entry name" value="Butyrophylin_SPRY"/>
</dbReference>
<dbReference type="InterPro" id="IPR043136">
    <property type="entry name" value="B30.2/SPRY_sf"/>
</dbReference>
<feature type="region of interest" description="Disordered" evidence="10">
    <location>
        <begin position="411"/>
        <end position="436"/>
    </location>
</feature>
<dbReference type="PRINTS" id="PR01407">
    <property type="entry name" value="BUTYPHLNCDUF"/>
</dbReference>
<accession>A0A671TMW5</accession>
<feature type="domain" description="Ig-like" evidence="12">
    <location>
        <begin position="1"/>
        <end position="123"/>
    </location>
</feature>
<dbReference type="SMART" id="SM00409">
    <property type="entry name" value="IG"/>
    <property type="match status" value="1"/>
</dbReference>
<evidence type="ECO:0000256" key="2">
    <source>
        <dbReference type="ARBA" id="ARBA00007591"/>
    </source>
</evidence>
<evidence type="ECO:0000256" key="6">
    <source>
        <dbReference type="ARBA" id="ARBA00023136"/>
    </source>
</evidence>
<dbReference type="OMA" id="EYTCYVS"/>
<dbReference type="InterPro" id="IPR013106">
    <property type="entry name" value="Ig_V-set"/>
</dbReference>
<dbReference type="SUPFAM" id="SSF49899">
    <property type="entry name" value="Concanavalin A-like lectins/glucanases"/>
    <property type="match status" value="1"/>
</dbReference>
<dbReference type="GO" id="GO:0050863">
    <property type="term" value="P:regulation of T cell activation"/>
    <property type="evidence" value="ECO:0007669"/>
    <property type="project" value="UniProtKB-ARBA"/>
</dbReference>
<dbReference type="Pfam" id="PF07686">
    <property type="entry name" value="V-set"/>
    <property type="match status" value="1"/>
</dbReference>
<dbReference type="SMART" id="SM00406">
    <property type="entry name" value="IGv"/>
    <property type="match status" value="1"/>
</dbReference>
<dbReference type="PROSITE" id="PS50188">
    <property type="entry name" value="B302_SPRY"/>
    <property type="match status" value="1"/>
</dbReference>
<dbReference type="Pfam" id="PF22705">
    <property type="entry name" value="C2-set_3"/>
    <property type="match status" value="1"/>
</dbReference>
<proteinExistence type="inferred from homology"/>
<evidence type="ECO:0000259" key="12">
    <source>
        <dbReference type="PROSITE" id="PS50835"/>
    </source>
</evidence>
<evidence type="ECO:0000256" key="4">
    <source>
        <dbReference type="ARBA" id="ARBA00022729"/>
    </source>
</evidence>
<dbReference type="GeneTree" id="ENSGT01120000271914"/>
<comment type="subcellular location">
    <subcellularLocation>
        <location evidence="1">Membrane</location>
        <topology evidence="1">Single-pass type I membrane protein</topology>
    </subcellularLocation>
</comment>